<sequence>MMAPDEDRGKTKDEETQPSTTEPPPPQQHRTDVNAGSAVYSPWLLSVYDALVLGLSNTYVWRCPTAAVLLPLFESAVVAGPGSHHLDVGVGTGFYPATAIARHRGESGASAMCEALTLVDANPVALATAHRRVLSAAARASSYSPSSLSSSLSSSPSSSPSSSSPPIRVTAVLADATRPLAIHASSDDEDGDDGGRPFTSATLFYLLHCIALRPTDAKAAAVLDAVRSRLAPGATLAGATIIVPGGRCQRDDEDDDNDDENDEHDEHQHQHQQDCQHQHHQQQHQHPQQQPSAWWLARALAACYNRHGIFANADDDPRVLERALRARFDAVEIWFVGAVMLFRARQPQDPSSQLPTLPDRSQGPSAAAAAACTRTRDNSR</sequence>
<name>A0AB34FRG6_9HYPO</name>
<evidence type="ECO:0000313" key="3">
    <source>
        <dbReference type="Proteomes" id="UP001163105"/>
    </source>
</evidence>
<protein>
    <submittedName>
        <fullName evidence="2">Amidohydrolase</fullName>
    </submittedName>
</protein>
<feature type="region of interest" description="Disordered" evidence="1">
    <location>
        <begin position="1"/>
        <end position="33"/>
    </location>
</feature>
<dbReference type="InterPro" id="IPR029063">
    <property type="entry name" value="SAM-dependent_MTases_sf"/>
</dbReference>
<gene>
    <name evidence="2" type="ORF">O9K51_04956</name>
</gene>
<evidence type="ECO:0000256" key="1">
    <source>
        <dbReference type="SAM" id="MobiDB-lite"/>
    </source>
</evidence>
<comment type="caution">
    <text evidence="2">The sequence shown here is derived from an EMBL/GenBank/DDBJ whole genome shotgun (WGS) entry which is preliminary data.</text>
</comment>
<dbReference type="Gene3D" id="3.40.50.150">
    <property type="entry name" value="Vaccinia Virus protein VP39"/>
    <property type="match status" value="1"/>
</dbReference>
<dbReference type="AlphaFoldDB" id="A0AB34FRG6"/>
<keyword evidence="3" id="KW-1185">Reference proteome</keyword>
<feature type="region of interest" description="Disordered" evidence="1">
    <location>
        <begin position="245"/>
        <end position="291"/>
    </location>
</feature>
<dbReference type="Proteomes" id="UP001163105">
    <property type="component" value="Unassembled WGS sequence"/>
</dbReference>
<reference evidence="2" key="1">
    <citation type="submission" date="2023-01" db="EMBL/GenBank/DDBJ databases">
        <title>The growth and conidiation of Purpureocillium lavendulum are regulated by nitrogen source and histone H3K14 acetylation.</title>
        <authorList>
            <person name="Tang P."/>
            <person name="Han J."/>
            <person name="Zhang C."/>
            <person name="Tang P."/>
            <person name="Qi F."/>
            <person name="Zhang K."/>
            <person name="Liang L."/>
        </authorList>
    </citation>
    <scope>NUCLEOTIDE SEQUENCE</scope>
    <source>
        <strain evidence="2">YMF1.00683</strain>
    </source>
</reference>
<accession>A0AB34FRG6</accession>
<feature type="compositionally biased region" description="Basic and acidic residues" evidence="1">
    <location>
        <begin position="264"/>
        <end position="277"/>
    </location>
</feature>
<feature type="region of interest" description="Disordered" evidence="1">
    <location>
        <begin position="348"/>
        <end position="380"/>
    </location>
</feature>
<organism evidence="2 3">
    <name type="scientific">Purpureocillium lavendulum</name>
    <dbReference type="NCBI Taxonomy" id="1247861"/>
    <lineage>
        <taxon>Eukaryota</taxon>
        <taxon>Fungi</taxon>
        <taxon>Dikarya</taxon>
        <taxon>Ascomycota</taxon>
        <taxon>Pezizomycotina</taxon>
        <taxon>Sordariomycetes</taxon>
        <taxon>Hypocreomycetidae</taxon>
        <taxon>Hypocreales</taxon>
        <taxon>Ophiocordycipitaceae</taxon>
        <taxon>Purpureocillium</taxon>
    </lineage>
</organism>
<feature type="region of interest" description="Disordered" evidence="1">
    <location>
        <begin position="143"/>
        <end position="166"/>
    </location>
</feature>
<feature type="compositionally biased region" description="Acidic residues" evidence="1">
    <location>
        <begin position="251"/>
        <end position="263"/>
    </location>
</feature>
<proteinExistence type="predicted"/>
<dbReference type="SUPFAM" id="SSF53335">
    <property type="entry name" value="S-adenosyl-L-methionine-dependent methyltransferases"/>
    <property type="match status" value="1"/>
</dbReference>
<evidence type="ECO:0000313" key="2">
    <source>
        <dbReference type="EMBL" id="KAJ6441406.1"/>
    </source>
</evidence>
<dbReference type="EMBL" id="JAQHRD010000004">
    <property type="protein sequence ID" value="KAJ6441406.1"/>
    <property type="molecule type" value="Genomic_DNA"/>
</dbReference>
<feature type="compositionally biased region" description="Basic and acidic residues" evidence="1">
    <location>
        <begin position="1"/>
        <end position="15"/>
    </location>
</feature>